<protein>
    <submittedName>
        <fullName evidence="2">Uncharacterized protein</fullName>
    </submittedName>
</protein>
<name>A0A4Y2H042_ARAVE</name>
<dbReference type="Proteomes" id="UP000499080">
    <property type="component" value="Unassembled WGS sequence"/>
</dbReference>
<keyword evidence="3" id="KW-1185">Reference proteome</keyword>
<evidence type="ECO:0000313" key="2">
    <source>
        <dbReference type="EMBL" id="GBM58336.1"/>
    </source>
</evidence>
<accession>A0A4Y2H042</accession>
<sequence length="86" mass="9367">MIRTEITYDPGGCSDEVSASRPEGSWLETRFHDRSVADVGMVTVKSDVDGKLPRSCGNEISRSSLSSAYGCEIRPNKAYVLLQNGL</sequence>
<dbReference type="EMBL" id="BGPR01001630">
    <property type="protein sequence ID" value="GBM58336.1"/>
    <property type="molecule type" value="Genomic_DNA"/>
</dbReference>
<gene>
    <name evidence="2" type="ORF">AVEN_228636_1</name>
</gene>
<comment type="caution">
    <text evidence="2">The sequence shown here is derived from an EMBL/GenBank/DDBJ whole genome shotgun (WGS) entry which is preliminary data.</text>
</comment>
<dbReference type="AlphaFoldDB" id="A0A4Y2H042"/>
<organism evidence="2 3">
    <name type="scientific">Araneus ventricosus</name>
    <name type="common">Orbweaver spider</name>
    <name type="synonym">Epeira ventricosa</name>
    <dbReference type="NCBI Taxonomy" id="182803"/>
    <lineage>
        <taxon>Eukaryota</taxon>
        <taxon>Metazoa</taxon>
        <taxon>Ecdysozoa</taxon>
        <taxon>Arthropoda</taxon>
        <taxon>Chelicerata</taxon>
        <taxon>Arachnida</taxon>
        <taxon>Araneae</taxon>
        <taxon>Araneomorphae</taxon>
        <taxon>Entelegynae</taxon>
        <taxon>Araneoidea</taxon>
        <taxon>Araneidae</taxon>
        <taxon>Araneus</taxon>
    </lineage>
</organism>
<evidence type="ECO:0000256" key="1">
    <source>
        <dbReference type="SAM" id="MobiDB-lite"/>
    </source>
</evidence>
<proteinExistence type="predicted"/>
<reference evidence="2 3" key="1">
    <citation type="journal article" date="2019" name="Sci. Rep.">
        <title>Orb-weaving spider Araneus ventricosus genome elucidates the spidroin gene catalogue.</title>
        <authorList>
            <person name="Kono N."/>
            <person name="Nakamura H."/>
            <person name="Ohtoshi R."/>
            <person name="Moran D.A.P."/>
            <person name="Shinohara A."/>
            <person name="Yoshida Y."/>
            <person name="Fujiwara M."/>
            <person name="Mori M."/>
            <person name="Tomita M."/>
            <person name="Arakawa K."/>
        </authorList>
    </citation>
    <scope>NUCLEOTIDE SEQUENCE [LARGE SCALE GENOMIC DNA]</scope>
</reference>
<evidence type="ECO:0000313" key="3">
    <source>
        <dbReference type="Proteomes" id="UP000499080"/>
    </source>
</evidence>
<feature type="region of interest" description="Disordered" evidence="1">
    <location>
        <begin position="1"/>
        <end position="21"/>
    </location>
</feature>